<dbReference type="PANTHER" id="PTHR43830">
    <property type="entry name" value="PROTEIN PSP1"/>
    <property type="match status" value="1"/>
</dbReference>
<dbReference type="AlphaFoldDB" id="A0A9Q2D0I5"/>
<sequence>MLTLVKATLLKYNEVVYLEVKNGEPLNYDDVIVAETKHGKFLYRVLKESYQVSKDDIVEPDGKFIRLATNDDFLKDQLNDKEAEAALSFCIDAVREENLAMYLLTSKYSLDKEKLIFFFTADERVDFRSLVRILAQQFKTRIELRQIGLREKARYLGGVGPCGYSHCCSTYLGNFEPVSIQMAKNQDLSLTPVKISGACGRLMCCLSYENDQYEEAREKLPDVGEFIYTPQGKVEVIGLNILELQIRTKNKDNYIHEFSLDELEANEV</sequence>
<dbReference type="InterPro" id="IPR007557">
    <property type="entry name" value="PSP1_C"/>
</dbReference>
<dbReference type="InterPro" id="IPR047767">
    <property type="entry name" value="PSP1-like"/>
</dbReference>
<dbReference type="PANTHER" id="PTHR43830:SF3">
    <property type="entry name" value="PROTEIN PSP1"/>
    <property type="match status" value="1"/>
</dbReference>
<evidence type="ECO:0000313" key="2">
    <source>
        <dbReference type="EMBL" id="MBB5176602.1"/>
    </source>
</evidence>
<dbReference type="RefSeq" id="WP_183675348.1">
    <property type="nucleotide sequence ID" value="NZ_CBCRYX010000013.1"/>
</dbReference>
<reference evidence="2 3" key="1">
    <citation type="submission" date="2020-08" db="EMBL/GenBank/DDBJ databases">
        <title>Genomic Encyclopedia of Type Strains, Phase IV (KMG-IV): sequencing the most valuable type-strain genomes for metagenomic binning, comparative biology and taxonomic classification.</title>
        <authorList>
            <person name="Goeker M."/>
        </authorList>
    </citation>
    <scope>NUCLEOTIDE SEQUENCE [LARGE SCALE GENOMIC DNA]</scope>
    <source>
        <strain evidence="2 3">DSM 19163</strain>
    </source>
</reference>
<proteinExistence type="predicted"/>
<feature type="domain" description="PSP1 C-terminal" evidence="1">
    <location>
        <begin position="62"/>
        <end position="147"/>
    </location>
</feature>
<dbReference type="Pfam" id="PF04468">
    <property type="entry name" value="PSP1"/>
    <property type="match status" value="1"/>
</dbReference>
<protein>
    <submittedName>
        <fullName evidence="2">Cell fate regulator YaaT (PSP1 superfamily)</fullName>
    </submittedName>
</protein>
<evidence type="ECO:0000259" key="1">
    <source>
        <dbReference type="PROSITE" id="PS51411"/>
    </source>
</evidence>
<evidence type="ECO:0000313" key="3">
    <source>
        <dbReference type="Proteomes" id="UP000579136"/>
    </source>
</evidence>
<dbReference type="Proteomes" id="UP000579136">
    <property type="component" value="Unassembled WGS sequence"/>
</dbReference>
<gene>
    <name evidence="2" type="ORF">HNQ45_001490</name>
</gene>
<dbReference type="GO" id="GO:0005737">
    <property type="term" value="C:cytoplasm"/>
    <property type="evidence" value="ECO:0007669"/>
    <property type="project" value="TreeGrafter"/>
</dbReference>
<dbReference type="EMBL" id="JACHHF010000010">
    <property type="protein sequence ID" value="MBB5176602.1"/>
    <property type="molecule type" value="Genomic_DNA"/>
</dbReference>
<accession>A0A9Q2D0I5</accession>
<keyword evidence="3" id="KW-1185">Reference proteome</keyword>
<comment type="caution">
    <text evidence="2">The sequence shown here is derived from an EMBL/GenBank/DDBJ whole genome shotgun (WGS) entry which is preliminary data.</text>
</comment>
<dbReference type="NCBIfam" id="NF041131">
    <property type="entry name" value="RicT_YaaT_fam"/>
    <property type="match status" value="1"/>
</dbReference>
<organism evidence="2 3">
    <name type="scientific">Nosocomiicoccus ampullae</name>
    <dbReference type="NCBI Taxonomy" id="489910"/>
    <lineage>
        <taxon>Bacteria</taxon>
        <taxon>Bacillati</taxon>
        <taxon>Bacillota</taxon>
        <taxon>Bacilli</taxon>
        <taxon>Bacillales</taxon>
        <taxon>Staphylococcaceae</taxon>
        <taxon>Nosocomiicoccus</taxon>
    </lineage>
</organism>
<name>A0A9Q2D0I5_9STAP</name>
<dbReference type="PROSITE" id="PS51411">
    <property type="entry name" value="PSP1_C"/>
    <property type="match status" value="1"/>
</dbReference>